<feature type="coiled-coil region" evidence="1">
    <location>
        <begin position="132"/>
        <end position="159"/>
    </location>
</feature>
<dbReference type="AlphaFoldDB" id="A0A9Q0M7W1"/>
<reference evidence="4" key="1">
    <citation type="submission" date="2022-12" db="EMBL/GenBank/DDBJ databases">
        <title>Genome assemblies of Blomia tropicalis.</title>
        <authorList>
            <person name="Cui Y."/>
        </authorList>
    </citation>
    <scope>NUCLEOTIDE SEQUENCE</scope>
    <source>
        <tissue evidence="4">Adult mites</tissue>
    </source>
</reference>
<dbReference type="Pfam" id="PF01841">
    <property type="entry name" value="Transglut_core"/>
    <property type="match status" value="1"/>
</dbReference>
<accession>A0A9Q0M7W1</accession>
<gene>
    <name evidence="4" type="ORF">RDWZM_006301</name>
</gene>
<dbReference type="GO" id="GO:0005737">
    <property type="term" value="C:cytoplasm"/>
    <property type="evidence" value="ECO:0007669"/>
    <property type="project" value="TreeGrafter"/>
</dbReference>
<dbReference type="OMA" id="FMIDCKL"/>
<feature type="domain" description="KY-like immunoglobulin-like" evidence="3">
    <location>
        <begin position="766"/>
        <end position="875"/>
    </location>
</feature>
<dbReference type="SUPFAM" id="SSF54001">
    <property type="entry name" value="Cysteine proteinases"/>
    <property type="match status" value="1"/>
</dbReference>
<feature type="domain" description="Transglutaminase-like" evidence="2">
    <location>
        <begin position="463"/>
        <end position="564"/>
    </location>
</feature>
<protein>
    <recommendedName>
        <fullName evidence="6">Transglutaminase-like domain-containing protein</fullName>
    </recommendedName>
</protein>
<dbReference type="Pfam" id="PF23265">
    <property type="entry name" value="Ig-like_KY"/>
    <property type="match status" value="2"/>
</dbReference>
<organism evidence="4 5">
    <name type="scientific">Blomia tropicalis</name>
    <name type="common">Mite</name>
    <dbReference type="NCBI Taxonomy" id="40697"/>
    <lineage>
        <taxon>Eukaryota</taxon>
        <taxon>Metazoa</taxon>
        <taxon>Ecdysozoa</taxon>
        <taxon>Arthropoda</taxon>
        <taxon>Chelicerata</taxon>
        <taxon>Arachnida</taxon>
        <taxon>Acari</taxon>
        <taxon>Acariformes</taxon>
        <taxon>Sarcoptiformes</taxon>
        <taxon>Astigmata</taxon>
        <taxon>Glycyphagoidea</taxon>
        <taxon>Echimyopodidae</taxon>
        <taxon>Blomia</taxon>
    </lineage>
</organism>
<dbReference type="InterPro" id="IPR052557">
    <property type="entry name" value="CAP/Cytokinesis_protein"/>
</dbReference>
<evidence type="ECO:0000313" key="4">
    <source>
        <dbReference type="EMBL" id="KAJ6220489.1"/>
    </source>
</evidence>
<name>A0A9Q0M7W1_BLOTA</name>
<feature type="domain" description="KY-like immunoglobulin-like" evidence="3">
    <location>
        <begin position="624"/>
        <end position="756"/>
    </location>
</feature>
<dbReference type="InterPro" id="IPR038765">
    <property type="entry name" value="Papain-like_cys_pep_sf"/>
</dbReference>
<evidence type="ECO:0000256" key="1">
    <source>
        <dbReference type="SAM" id="Coils"/>
    </source>
</evidence>
<dbReference type="InterPro" id="IPR002931">
    <property type="entry name" value="Transglutaminase-like"/>
</dbReference>
<evidence type="ECO:0000313" key="5">
    <source>
        <dbReference type="Proteomes" id="UP001142055"/>
    </source>
</evidence>
<dbReference type="OrthoDB" id="6129702at2759"/>
<sequence>MMGCGVSSGSQISPIDNINTNQIEAELPQSSTPPPPPTSMIDMNKNGTPKSLICSKSNSAKSRIGLHNDISSGKFNLGFLFPCRFYGTGSTSMTNVTLAIKDQSISVHVQTDNDILGFKCQYSQTDSLILSDGELDAMCTELEKEMKNIQEECKDIHNGNSMDIEDELFELQFMKTWRDIIHNHRNEFEPEKRFANVAVQATRPQTDNSTQTKFGSIDHQFVPNPLFSKTTPSHIVQQQNELLTKTISENLLKAIEHPLDQHLTDILSKFDVEDVEDLNGLNETDPEKIVESIENTLSNYEDTQINGVEENIGCDIVNEKAQLLPNSVPHEENDSYQMLPNVTKRKPTIDVKRKMKEAQKRIKLLKQQKFHDCLEMIIDDIRNSKKIEELLPPTGTTNIVKKRDVSLQTTNDILTDEATHFTARPPLCNKNEMIPSILMFREIDRKIKEASNLTSTQEIGQFVLRNTKNDLFKIRAIYMWVIENIRYNGELVNHNMVSSEIIERREGVSKDYCQLFGDLCRHTGIRVKRIDGFVRLHDFRPGYYFKPGEDLISSWNAVFVLSSWRFIDLTLAAGYVDGSGEFHQEHNEHYFLTDPNVMIWTHFPYNELEDDYERWQLLDKPLTLEQFNSQPKVTENFFNYNLSIRSKVDSPLQFRISTEIKIGSHEAFRYKYKLYRHNEIENASLNHYVFCQLKEDRLVGSFMVSPPFEGRLILKIFAKPEREMHGSQQDLSAILNPVITMLLDCTKARKYIEPLPISELPWGPTQKFYDYKLRLMNQKGPTVVTWGGRRRLVLEANETMLLTYSLFDSESMEMDARSVISREDVGLKTTFTINPPRVGTFKLMLFGMPKPKQKGKWRLPLLATFMIDCKLIKPPQHDEDMVIQAPQVSSTEDVKKQKQNKK</sequence>
<dbReference type="InterPro" id="IPR056564">
    <property type="entry name" value="Ig-like_KY"/>
</dbReference>
<dbReference type="PANTHER" id="PTHR46333">
    <property type="entry name" value="CYTOKINESIS PROTEIN 3"/>
    <property type="match status" value="1"/>
</dbReference>
<keyword evidence="5" id="KW-1185">Reference proteome</keyword>
<evidence type="ECO:0000259" key="3">
    <source>
        <dbReference type="Pfam" id="PF23265"/>
    </source>
</evidence>
<keyword evidence="1" id="KW-0175">Coiled coil</keyword>
<proteinExistence type="predicted"/>
<dbReference type="EMBL" id="JAPWDV010000002">
    <property type="protein sequence ID" value="KAJ6220489.1"/>
    <property type="molecule type" value="Genomic_DNA"/>
</dbReference>
<evidence type="ECO:0000259" key="2">
    <source>
        <dbReference type="Pfam" id="PF01841"/>
    </source>
</evidence>
<evidence type="ECO:0008006" key="6">
    <source>
        <dbReference type="Google" id="ProtNLM"/>
    </source>
</evidence>
<dbReference type="Proteomes" id="UP001142055">
    <property type="component" value="Chromosome 2"/>
</dbReference>
<dbReference type="Gene3D" id="3.10.620.30">
    <property type="match status" value="1"/>
</dbReference>
<comment type="caution">
    <text evidence="4">The sequence shown here is derived from an EMBL/GenBank/DDBJ whole genome shotgun (WGS) entry which is preliminary data.</text>
</comment>
<dbReference type="PANTHER" id="PTHR46333:SF2">
    <property type="entry name" value="CYTOKINESIS PROTEIN 3"/>
    <property type="match status" value="1"/>
</dbReference>